<name>A0ACC0BAT9_CATRO</name>
<evidence type="ECO:0000313" key="2">
    <source>
        <dbReference type="Proteomes" id="UP001060085"/>
    </source>
</evidence>
<protein>
    <submittedName>
        <fullName evidence="1">Uncharacterized protein</fullName>
    </submittedName>
</protein>
<keyword evidence="2" id="KW-1185">Reference proteome</keyword>
<proteinExistence type="predicted"/>
<comment type="caution">
    <text evidence="1">The sequence shown here is derived from an EMBL/GenBank/DDBJ whole genome shotgun (WGS) entry which is preliminary data.</text>
</comment>
<accession>A0ACC0BAT9</accession>
<reference evidence="2" key="1">
    <citation type="journal article" date="2023" name="Nat. Plants">
        <title>Single-cell RNA sequencing provides a high-resolution roadmap for understanding the multicellular compartmentation of specialized metabolism.</title>
        <authorList>
            <person name="Sun S."/>
            <person name="Shen X."/>
            <person name="Li Y."/>
            <person name="Li Y."/>
            <person name="Wang S."/>
            <person name="Li R."/>
            <person name="Zhang H."/>
            <person name="Shen G."/>
            <person name="Guo B."/>
            <person name="Wei J."/>
            <person name="Xu J."/>
            <person name="St-Pierre B."/>
            <person name="Chen S."/>
            <person name="Sun C."/>
        </authorList>
    </citation>
    <scope>NUCLEOTIDE SEQUENCE [LARGE SCALE GENOMIC DNA]</scope>
</reference>
<gene>
    <name evidence="1" type="ORF">M9H77_19619</name>
</gene>
<dbReference type="EMBL" id="CM044704">
    <property type="protein sequence ID" value="KAI5669766.1"/>
    <property type="molecule type" value="Genomic_DNA"/>
</dbReference>
<sequence length="274" mass="29632">MQYLGSNMYGNGGGGGAECNFNSFLQQVLMSSSSSSSSVHQVLNIHNNNNSTLCSSLMATAAEAKTIAANKSHSEAERRRRKRINGHLATLRSLLPNTIKSDKASLLAEVVRSIRELKKTTSELAENGGDDDDDNDFINMFPSESDELKLCYIRNDVVGGDSSGSSNSSNTIKATICCEDRPEIIIELTRALNSIQTKVVKAEMATVGGRIKAVLWLKMAAAEKVSGEEEGLTKLRRAIKVVIDKSILLAAPVPIPHAHGHALLGNKRARLYHI</sequence>
<dbReference type="Proteomes" id="UP001060085">
    <property type="component" value="Linkage Group LG04"/>
</dbReference>
<organism evidence="1 2">
    <name type="scientific">Catharanthus roseus</name>
    <name type="common">Madagascar periwinkle</name>
    <name type="synonym">Vinca rosea</name>
    <dbReference type="NCBI Taxonomy" id="4058"/>
    <lineage>
        <taxon>Eukaryota</taxon>
        <taxon>Viridiplantae</taxon>
        <taxon>Streptophyta</taxon>
        <taxon>Embryophyta</taxon>
        <taxon>Tracheophyta</taxon>
        <taxon>Spermatophyta</taxon>
        <taxon>Magnoliopsida</taxon>
        <taxon>eudicotyledons</taxon>
        <taxon>Gunneridae</taxon>
        <taxon>Pentapetalae</taxon>
        <taxon>asterids</taxon>
        <taxon>lamiids</taxon>
        <taxon>Gentianales</taxon>
        <taxon>Apocynaceae</taxon>
        <taxon>Rauvolfioideae</taxon>
        <taxon>Vinceae</taxon>
        <taxon>Catharanthinae</taxon>
        <taxon>Catharanthus</taxon>
    </lineage>
</organism>
<evidence type="ECO:0000313" key="1">
    <source>
        <dbReference type="EMBL" id="KAI5669766.1"/>
    </source>
</evidence>